<proteinExistence type="predicted"/>
<evidence type="ECO:0000313" key="2">
    <source>
        <dbReference type="EMBL" id="KAG8084345.1"/>
    </source>
</evidence>
<name>A0A8J5W7E2_ZIZPA</name>
<dbReference type="Proteomes" id="UP000729402">
    <property type="component" value="Unassembled WGS sequence"/>
</dbReference>
<reference evidence="2" key="1">
    <citation type="journal article" date="2021" name="bioRxiv">
        <title>Whole Genome Assembly and Annotation of Northern Wild Rice, Zizania palustris L., Supports a Whole Genome Duplication in the Zizania Genus.</title>
        <authorList>
            <person name="Haas M."/>
            <person name="Kono T."/>
            <person name="Macchietto M."/>
            <person name="Millas R."/>
            <person name="McGilp L."/>
            <person name="Shao M."/>
            <person name="Duquette J."/>
            <person name="Hirsch C.N."/>
            <person name="Kimball J."/>
        </authorList>
    </citation>
    <scope>NUCLEOTIDE SEQUENCE</scope>
    <source>
        <tissue evidence="2">Fresh leaf tissue</tissue>
    </source>
</reference>
<evidence type="ECO:0000313" key="3">
    <source>
        <dbReference type="Proteomes" id="UP000729402"/>
    </source>
</evidence>
<evidence type="ECO:0000256" key="1">
    <source>
        <dbReference type="SAM" id="MobiDB-lite"/>
    </source>
</evidence>
<feature type="compositionally biased region" description="Low complexity" evidence="1">
    <location>
        <begin position="136"/>
        <end position="152"/>
    </location>
</feature>
<dbReference type="EMBL" id="JAAALK010000082">
    <property type="protein sequence ID" value="KAG8084345.1"/>
    <property type="molecule type" value="Genomic_DNA"/>
</dbReference>
<feature type="compositionally biased region" description="Low complexity" evidence="1">
    <location>
        <begin position="99"/>
        <end position="128"/>
    </location>
</feature>
<keyword evidence="3" id="KW-1185">Reference proteome</keyword>
<gene>
    <name evidence="2" type="ORF">GUJ93_ZPchr0010g7763</name>
</gene>
<dbReference type="AlphaFoldDB" id="A0A8J5W7E2"/>
<feature type="region of interest" description="Disordered" evidence="1">
    <location>
        <begin position="76"/>
        <end position="152"/>
    </location>
</feature>
<accession>A0A8J5W7E2</accession>
<reference evidence="2" key="2">
    <citation type="submission" date="2021-02" db="EMBL/GenBank/DDBJ databases">
        <authorList>
            <person name="Kimball J.A."/>
            <person name="Haas M.W."/>
            <person name="Macchietto M."/>
            <person name="Kono T."/>
            <person name="Duquette J."/>
            <person name="Shao M."/>
        </authorList>
    </citation>
    <scope>NUCLEOTIDE SEQUENCE</scope>
    <source>
        <tissue evidence="2">Fresh leaf tissue</tissue>
    </source>
</reference>
<sequence length="173" mass="18259">METPRFVVGGGGGEENGEGDGGRAEAWDKARVLRRCIGGSVLTLPFITVADSLTSRWYPHGHMDHISLPRAVASESSSRRCCRLPSRPVPAPPAKKSKQPQSYQAAKAPSAPILLLLSLSPHPHPSTSRAPSTRVAGAAGATAAASSKSLRASPLLSLRPCREVHEGLQNESR</sequence>
<protein>
    <submittedName>
        <fullName evidence="2">Uncharacterized protein</fullName>
    </submittedName>
</protein>
<feature type="region of interest" description="Disordered" evidence="1">
    <location>
        <begin position="1"/>
        <end position="23"/>
    </location>
</feature>
<comment type="caution">
    <text evidence="2">The sequence shown here is derived from an EMBL/GenBank/DDBJ whole genome shotgun (WGS) entry which is preliminary data.</text>
</comment>
<organism evidence="2 3">
    <name type="scientific">Zizania palustris</name>
    <name type="common">Northern wild rice</name>
    <dbReference type="NCBI Taxonomy" id="103762"/>
    <lineage>
        <taxon>Eukaryota</taxon>
        <taxon>Viridiplantae</taxon>
        <taxon>Streptophyta</taxon>
        <taxon>Embryophyta</taxon>
        <taxon>Tracheophyta</taxon>
        <taxon>Spermatophyta</taxon>
        <taxon>Magnoliopsida</taxon>
        <taxon>Liliopsida</taxon>
        <taxon>Poales</taxon>
        <taxon>Poaceae</taxon>
        <taxon>BOP clade</taxon>
        <taxon>Oryzoideae</taxon>
        <taxon>Oryzeae</taxon>
        <taxon>Zizaniinae</taxon>
        <taxon>Zizania</taxon>
    </lineage>
</organism>